<accession>H2Y5Y1</accession>
<feature type="region of interest" description="Disordered" evidence="1">
    <location>
        <begin position="1"/>
        <end position="76"/>
    </location>
</feature>
<evidence type="ECO:0000256" key="1">
    <source>
        <dbReference type="SAM" id="MobiDB-lite"/>
    </source>
</evidence>
<evidence type="ECO:0000313" key="2">
    <source>
        <dbReference type="Ensembl" id="ENSCSAVP00000000729.1"/>
    </source>
</evidence>
<dbReference type="Proteomes" id="UP000007875">
    <property type="component" value="Unassembled WGS sequence"/>
</dbReference>
<dbReference type="HOGENOM" id="CLU_1781634_0_0_1"/>
<keyword evidence="3" id="KW-1185">Reference proteome</keyword>
<evidence type="ECO:0000313" key="3">
    <source>
        <dbReference type="Proteomes" id="UP000007875"/>
    </source>
</evidence>
<reference evidence="2" key="2">
    <citation type="submission" date="2025-08" db="UniProtKB">
        <authorList>
            <consortium name="Ensembl"/>
        </authorList>
    </citation>
    <scope>IDENTIFICATION</scope>
</reference>
<dbReference type="AlphaFoldDB" id="H2Y5Y1"/>
<proteinExistence type="predicted"/>
<dbReference type="GeneTree" id="ENSGT00940000156999"/>
<sequence length="146" mass="16005">RRSPGVHRADESTDDDDNRNFNARTYDDGTLPGPHGDIKSSSCEDDYPSSSTVCSPPRRDSKLSWRSPTVRPKRKQHCIANVNSSASEEAMLSDTSPRLRRRNLNVSQYPNHAGAAPGGSGWGAQRYPSSHSSQCILYVTWGTSAV</sequence>
<name>H2Y5Y1_CIOSA</name>
<reference evidence="3" key="1">
    <citation type="submission" date="2003-08" db="EMBL/GenBank/DDBJ databases">
        <authorList>
            <person name="Birren B."/>
            <person name="Nusbaum C."/>
            <person name="Abebe A."/>
            <person name="Abouelleil A."/>
            <person name="Adekoya E."/>
            <person name="Ait-zahra M."/>
            <person name="Allen N."/>
            <person name="Allen T."/>
            <person name="An P."/>
            <person name="Anderson M."/>
            <person name="Anderson S."/>
            <person name="Arachchi H."/>
            <person name="Armbruster J."/>
            <person name="Bachantsang P."/>
            <person name="Baldwin J."/>
            <person name="Barry A."/>
            <person name="Bayul T."/>
            <person name="Blitshsteyn B."/>
            <person name="Bloom T."/>
            <person name="Blye J."/>
            <person name="Boguslavskiy L."/>
            <person name="Borowsky M."/>
            <person name="Boukhgalter B."/>
            <person name="Brunache A."/>
            <person name="Butler J."/>
            <person name="Calixte N."/>
            <person name="Calvo S."/>
            <person name="Camarata J."/>
            <person name="Campo K."/>
            <person name="Chang J."/>
            <person name="Cheshatsang Y."/>
            <person name="Citroen M."/>
            <person name="Collymore A."/>
            <person name="Considine T."/>
            <person name="Cook A."/>
            <person name="Cooke P."/>
            <person name="Corum B."/>
            <person name="Cuomo C."/>
            <person name="David R."/>
            <person name="Dawoe T."/>
            <person name="Degray S."/>
            <person name="Dodge S."/>
            <person name="Dooley K."/>
            <person name="Dorje P."/>
            <person name="Dorjee K."/>
            <person name="Dorris L."/>
            <person name="Duffey N."/>
            <person name="Dupes A."/>
            <person name="Elkins T."/>
            <person name="Engels R."/>
            <person name="Erickson J."/>
            <person name="Farina A."/>
            <person name="Faro S."/>
            <person name="Ferreira P."/>
            <person name="Fischer H."/>
            <person name="Fitzgerald M."/>
            <person name="Foley K."/>
            <person name="Gage D."/>
            <person name="Galagan J."/>
            <person name="Gearin G."/>
            <person name="Gnerre S."/>
            <person name="Gnirke A."/>
            <person name="Goyette A."/>
            <person name="Graham J."/>
            <person name="Grandbois E."/>
            <person name="Gyaltsen K."/>
            <person name="Hafez N."/>
            <person name="Hagopian D."/>
            <person name="Hagos B."/>
            <person name="Hall J."/>
            <person name="Hatcher B."/>
            <person name="Heller A."/>
            <person name="Higgins H."/>
            <person name="Honan T."/>
            <person name="Horn A."/>
            <person name="Houde N."/>
            <person name="Hughes L."/>
            <person name="Hulme W."/>
            <person name="Husby E."/>
            <person name="Iliev I."/>
            <person name="Jaffe D."/>
            <person name="Jones C."/>
            <person name="Kamal M."/>
            <person name="Kamat A."/>
            <person name="Kamvysselis M."/>
            <person name="Karlsson E."/>
            <person name="Kells C."/>
            <person name="Kieu A."/>
            <person name="Kisner P."/>
            <person name="Kodira C."/>
            <person name="Kulbokas E."/>
            <person name="Labutti K."/>
            <person name="Lama D."/>
            <person name="Landers T."/>
            <person name="Leger J."/>
            <person name="Levine S."/>
            <person name="Lewis D."/>
            <person name="Lewis T."/>
            <person name="Lindblad-toh K."/>
            <person name="Liu X."/>
            <person name="Lokyitsang T."/>
            <person name="Lokyitsang Y."/>
            <person name="Lucien O."/>
            <person name="Lui A."/>
            <person name="Ma L.J."/>
            <person name="Mabbitt R."/>
            <person name="Macdonald J."/>
            <person name="Maclean C."/>
            <person name="Major J."/>
            <person name="Manning J."/>
            <person name="Marabella R."/>
            <person name="Maru K."/>
            <person name="Matthews C."/>
            <person name="Mauceli E."/>
            <person name="Mccarthy M."/>
            <person name="Mcdonough S."/>
            <person name="Mcghee T."/>
            <person name="Meldrim J."/>
            <person name="Meneus L."/>
            <person name="Mesirov J."/>
            <person name="Mihalev A."/>
            <person name="Mihova T."/>
            <person name="Mikkelsen T."/>
            <person name="Mlenga V."/>
            <person name="Moru K."/>
            <person name="Mozes J."/>
            <person name="Mulrain L."/>
            <person name="Munson G."/>
            <person name="Naylor J."/>
            <person name="Newes C."/>
            <person name="Nguyen C."/>
            <person name="Nguyen N."/>
            <person name="Nguyen T."/>
            <person name="Nicol R."/>
            <person name="Nielsen C."/>
            <person name="Nizzari M."/>
            <person name="Norbu C."/>
            <person name="Norbu N."/>
            <person name="O'donnell P."/>
            <person name="Okoawo O."/>
            <person name="O'leary S."/>
            <person name="Omotosho B."/>
            <person name="O'neill K."/>
            <person name="Osman S."/>
            <person name="Parker S."/>
            <person name="Perrin D."/>
            <person name="Phunkhang P."/>
            <person name="Piqani B."/>
            <person name="Purcell S."/>
            <person name="Rachupka T."/>
            <person name="Ramasamy U."/>
            <person name="Rameau R."/>
            <person name="Ray V."/>
            <person name="Raymond C."/>
            <person name="Retta R."/>
            <person name="Richardson S."/>
            <person name="Rise C."/>
            <person name="Rodriguez J."/>
            <person name="Rogers J."/>
            <person name="Rogov P."/>
            <person name="Rutman M."/>
            <person name="Schupbach R."/>
            <person name="Seaman C."/>
            <person name="Settipalli S."/>
            <person name="Sharpe T."/>
            <person name="Sheridan J."/>
            <person name="Sherpa N."/>
            <person name="Shi J."/>
            <person name="Smirnov S."/>
            <person name="Smith C."/>
            <person name="Sougnez C."/>
            <person name="Spencer B."/>
            <person name="Stalker J."/>
            <person name="Stange-thomann N."/>
            <person name="Stavropoulos S."/>
            <person name="Stetson K."/>
            <person name="Stone C."/>
            <person name="Stone S."/>
            <person name="Stubbs M."/>
            <person name="Talamas J."/>
            <person name="Tchuinga P."/>
            <person name="Tenzing P."/>
            <person name="Tesfaye S."/>
            <person name="Theodore J."/>
            <person name="Thoulutsang Y."/>
            <person name="Topham K."/>
            <person name="Towey S."/>
            <person name="Tsamla T."/>
            <person name="Tsomo N."/>
            <person name="Vallee D."/>
            <person name="Vassiliev H."/>
            <person name="Venkataraman V."/>
            <person name="Vinson J."/>
            <person name="Vo A."/>
            <person name="Wade C."/>
            <person name="Wang S."/>
            <person name="Wangchuk T."/>
            <person name="Wangdi T."/>
            <person name="Whittaker C."/>
            <person name="Wilkinson J."/>
            <person name="Wu Y."/>
            <person name="Wyman D."/>
            <person name="Yadav S."/>
            <person name="Yang S."/>
            <person name="Yang X."/>
            <person name="Yeager S."/>
            <person name="Yee E."/>
            <person name="Young G."/>
            <person name="Zainoun J."/>
            <person name="Zembeck L."/>
            <person name="Zimmer A."/>
            <person name="Zody M."/>
            <person name="Lander E."/>
        </authorList>
    </citation>
    <scope>NUCLEOTIDE SEQUENCE [LARGE SCALE GENOMIC DNA]</scope>
</reference>
<protein>
    <submittedName>
        <fullName evidence="2">Uncharacterized protein</fullName>
    </submittedName>
</protein>
<reference evidence="2" key="3">
    <citation type="submission" date="2025-09" db="UniProtKB">
        <authorList>
            <consortium name="Ensembl"/>
        </authorList>
    </citation>
    <scope>IDENTIFICATION</scope>
</reference>
<dbReference type="Ensembl" id="ENSCSAVT00000000737.1">
    <property type="protein sequence ID" value="ENSCSAVP00000000729.1"/>
    <property type="gene ID" value="ENSCSAVG00000000412.1"/>
</dbReference>
<organism evidence="2 3">
    <name type="scientific">Ciona savignyi</name>
    <name type="common">Pacific transparent sea squirt</name>
    <dbReference type="NCBI Taxonomy" id="51511"/>
    <lineage>
        <taxon>Eukaryota</taxon>
        <taxon>Metazoa</taxon>
        <taxon>Chordata</taxon>
        <taxon>Tunicata</taxon>
        <taxon>Ascidiacea</taxon>
        <taxon>Phlebobranchia</taxon>
        <taxon>Cionidae</taxon>
        <taxon>Ciona</taxon>
    </lineage>
</organism>